<gene>
    <name evidence="2" type="ORF">B0J13DRAFT_615617</name>
</gene>
<feature type="compositionally biased region" description="Polar residues" evidence="1">
    <location>
        <begin position="1"/>
        <end position="11"/>
    </location>
</feature>
<feature type="compositionally biased region" description="Basic and acidic residues" evidence="1">
    <location>
        <begin position="50"/>
        <end position="63"/>
    </location>
</feature>
<evidence type="ECO:0000256" key="1">
    <source>
        <dbReference type="SAM" id="MobiDB-lite"/>
    </source>
</evidence>
<dbReference type="Proteomes" id="UP000717696">
    <property type="component" value="Unassembled WGS sequence"/>
</dbReference>
<evidence type="ECO:0000313" key="3">
    <source>
        <dbReference type="Proteomes" id="UP000717696"/>
    </source>
</evidence>
<feature type="region of interest" description="Disordered" evidence="1">
    <location>
        <begin position="46"/>
        <end position="72"/>
    </location>
</feature>
<reference evidence="2" key="1">
    <citation type="journal article" date="2021" name="Nat. Commun.">
        <title>Genetic determinants of endophytism in the Arabidopsis root mycobiome.</title>
        <authorList>
            <person name="Mesny F."/>
            <person name="Miyauchi S."/>
            <person name="Thiergart T."/>
            <person name="Pickel B."/>
            <person name="Atanasova L."/>
            <person name="Karlsson M."/>
            <person name="Huettel B."/>
            <person name="Barry K.W."/>
            <person name="Haridas S."/>
            <person name="Chen C."/>
            <person name="Bauer D."/>
            <person name="Andreopoulos W."/>
            <person name="Pangilinan J."/>
            <person name="LaButti K."/>
            <person name="Riley R."/>
            <person name="Lipzen A."/>
            <person name="Clum A."/>
            <person name="Drula E."/>
            <person name="Henrissat B."/>
            <person name="Kohler A."/>
            <person name="Grigoriev I.V."/>
            <person name="Martin F.M."/>
            <person name="Hacquard S."/>
        </authorList>
    </citation>
    <scope>NUCLEOTIDE SEQUENCE</scope>
    <source>
        <strain evidence="2">MPI-CAGE-AT-0021</strain>
    </source>
</reference>
<comment type="caution">
    <text evidence="2">The sequence shown here is derived from an EMBL/GenBank/DDBJ whole genome shotgun (WGS) entry which is preliminary data.</text>
</comment>
<evidence type="ECO:0000313" key="2">
    <source>
        <dbReference type="EMBL" id="KAH7163011.1"/>
    </source>
</evidence>
<feature type="region of interest" description="Disordered" evidence="1">
    <location>
        <begin position="1"/>
        <end position="29"/>
    </location>
</feature>
<proteinExistence type="predicted"/>
<accession>A0A9P9FIT3</accession>
<dbReference type="AlphaFoldDB" id="A0A9P9FIT3"/>
<dbReference type="EMBL" id="JAGMUU010000001">
    <property type="protein sequence ID" value="KAH7163011.1"/>
    <property type="molecule type" value="Genomic_DNA"/>
</dbReference>
<organism evidence="2 3">
    <name type="scientific">Dactylonectria estremocensis</name>
    <dbReference type="NCBI Taxonomy" id="1079267"/>
    <lineage>
        <taxon>Eukaryota</taxon>
        <taxon>Fungi</taxon>
        <taxon>Dikarya</taxon>
        <taxon>Ascomycota</taxon>
        <taxon>Pezizomycotina</taxon>
        <taxon>Sordariomycetes</taxon>
        <taxon>Hypocreomycetidae</taxon>
        <taxon>Hypocreales</taxon>
        <taxon>Nectriaceae</taxon>
        <taxon>Dactylonectria</taxon>
    </lineage>
</organism>
<dbReference type="OrthoDB" id="5121433at2759"/>
<name>A0A9P9FIT3_9HYPO</name>
<keyword evidence="3" id="KW-1185">Reference proteome</keyword>
<sequence length="87" mass="9750">MPGGPRSSSPIPQHLMAADTSSANTSARRMMEECETVKSRLVDPKFTTRHYPDPLLPRDKDTSKAYPQGVTSGMEQKWLKMINDSKQ</sequence>
<protein>
    <submittedName>
        <fullName evidence="2">Uncharacterized protein</fullName>
    </submittedName>
</protein>